<comment type="subunit">
    <text evidence="12">Homotetramer; dimer of dimers.</text>
</comment>
<dbReference type="Pfam" id="PF00701">
    <property type="entry name" value="DHDPS"/>
    <property type="match status" value="1"/>
</dbReference>
<dbReference type="PIRSF" id="PIRSF001365">
    <property type="entry name" value="DHDPS"/>
    <property type="match status" value="1"/>
</dbReference>
<keyword evidence="9 12" id="KW-0456">Lyase</keyword>
<comment type="catalytic activity">
    <reaction evidence="11 12">
        <text>L-aspartate 4-semialdehyde + pyruvate = (2S,4S)-4-hydroxy-2,3,4,5-tetrahydrodipicolinate + H2O + H(+)</text>
        <dbReference type="Rhea" id="RHEA:34171"/>
        <dbReference type="ChEBI" id="CHEBI:15361"/>
        <dbReference type="ChEBI" id="CHEBI:15377"/>
        <dbReference type="ChEBI" id="CHEBI:15378"/>
        <dbReference type="ChEBI" id="CHEBI:67139"/>
        <dbReference type="ChEBI" id="CHEBI:537519"/>
        <dbReference type="EC" id="4.3.3.7"/>
    </reaction>
</comment>
<comment type="pathway">
    <text evidence="2 12">Amino-acid biosynthesis; L-lysine biosynthesis via DAP pathway; (S)-tetrahydrodipicolinate from L-aspartate: step 3/4.</text>
</comment>
<keyword evidence="6 12" id="KW-0028">Amino-acid biosynthesis</keyword>
<evidence type="ECO:0000256" key="5">
    <source>
        <dbReference type="ARBA" id="ARBA00022490"/>
    </source>
</evidence>
<evidence type="ECO:0000313" key="14">
    <source>
        <dbReference type="EMBL" id="MDT8902461.1"/>
    </source>
</evidence>
<evidence type="ECO:0000256" key="3">
    <source>
        <dbReference type="ARBA" id="ARBA00007592"/>
    </source>
</evidence>
<dbReference type="GO" id="GO:0008840">
    <property type="term" value="F:4-hydroxy-tetrahydrodipicolinate synthase activity"/>
    <property type="evidence" value="ECO:0007669"/>
    <property type="project" value="UniProtKB-EC"/>
</dbReference>
<dbReference type="PANTHER" id="PTHR12128">
    <property type="entry name" value="DIHYDRODIPICOLINATE SYNTHASE"/>
    <property type="match status" value="1"/>
</dbReference>
<dbReference type="SUPFAM" id="SSF51569">
    <property type="entry name" value="Aldolase"/>
    <property type="match status" value="1"/>
</dbReference>
<accession>A0ABU3P087</accession>
<keyword evidence="5 12" id="KW-0963">Cytoplasm</keyword>
<dbReference type="PRINTS" id="PR00146">
    <property type="entry name" value="DHPICSNTHASE"/>
</dbReference>
<evidence type="ECO:0000313" key="15">
    <source>
        <dbReference type="Proteomes" id="UP001254848"/>
    </source>
</evidence>
<comment type="caution">
    <text evidence="14">The sequence shown here is derived from an EMBL/GenBank/DDBJ whole genome shotgun (WGS) entry which is preliminary data.</text>
</comment>
<dbReference type="EMBL" id="JAUOZS010000001">
    <property type="protein sequence ID" value="MDT8902461.1"/>
    <property type="molecule type" value="Genomic_DNA"/>
</dbReference>
<evidence type="ECO:0000256" key="9">
    <source>
        <dbReference type="ARBA" id="ARBA00023239"/>
    </source>
</evidence>
<reference evidence="14 15" key="1">
    <citation type="submission" date="2023-07" db="EMBL/GenBank/DDBJ databases">
        <title>The novel representative of Negativicutes class, Anaeroselena agilis gen. nov. sp. nov.</title>
        <authorList>
            <person name="Prokofeva M.I."/>
            <person name="Elcheninov A.G."/>
            <person name="Klyukina A."/>
            <person name="Kublanov I.V."/>
            <person name="Frolov E.N."/>
            <person name="Podosokorskaya O.A."/>
        </authorList>
    </citation>
    <scope>NUCLEOTIDE SEQUENCE [LARGE SCALE GENOMIC DNA]</scope>
    <source>
        <strain evidence="14 15">4137-cl</strain>
    </source>
</reference>
<name>A0ABU3P087_9FIRM</name>
<dbReference type="PROSITE" id="PS00666">
    <property type="entry name" value="DHDPS_2"/>
    <property type="match status" value="1"/>
</dbReference>
<comment type="subcellular location">
    <subcellularLocation>
        <location evidence="12">Cytoplasm</location>
    </subcellularLocation>
</comment>
<feature type="binding site" evidence="12">
    <location>
        <position position="47"/>
    </location>
    <ligand>
        <name>pyruvate</name>
        <dbReference type="ChEBI" id="CHEBI:15361"/>
    </ligand>
</feature>
<keyword evidence="7 12" id="KW-0220">Diaminopimelate biosynthesis</keyword>
<dbReference type="NCBIfam" id="TIGR00674">
    <property type="entry name" value="dapA"/>
    <property type="match status" value="1"/>
</dbReference>
<proteinExistence type="inferred from homology"/>
<dbReference type="InterPro" id="IPR005263">
    <property type="entry name" value="DapA"/>
</dbReference>
<gene>
    <name evidence="12 14" type="primary">dapA</name>
    <name evidence="14" type="ORF">Q4T40_14520</name>
</gene>
<dbReference type="HAMAP" id="MF_00418">
    <property type="entry name" value="DapA"/>
    <property type="match status" value="1"/>
</dbReference>
<feature type="active site" description="Schiff-base intermediate with substrate" evidence="12">
    <location>
        <position position="164"/>
    </location>
</feature>
<dbReference type="InterPro" id="IPR002220">
    <property type="entry name" value="DapA-like"/>
</dbReference>
<dbReference type="PROSITE" id="PS00665">
    <property type="entry name" value="DHDPS_1"/>
    <property type="match status" value="1"/>
</dbReference>
<dbReference type="SMART" id="SM01130">
    <property type="entry name" value="DHDPS"/>
    <property type="match status" value="1"/>
</dbReference>
<sequence>MGKFGQVLTAMVTPFDSNMAVAYDKAAELAAYLVDHGNDGLVVAGSTGEAATLTDEERLKLFETVLAAVGDRAYVIGGTGTNDTAKSVRLTKEAARIGLHGAMLVAPYYNKPSQEGLYRHFAAAAEAAPGLPIIVYNVPGRTGINLLPETVQRLAKMENIVAVKEASGNLEQMSEIIRTTPDDFDLYSGDDALTLPALAIGGCGIISVAGHIVGREIKAMITAFLAGELARARELHLKLLPVYRAMFIATNPTPVKAAVNMLGLAAGDVRLPLVAPGAADLEKIRAEMLKIGLPVKA</sequence>
<feature type="binding site" evidence="12">
    <location>
        <position position="206"/>
    </location>
    <ligand>
        <name>pyruvate</name>
        <dbReference type="ChEBI" id="CHEBI:15361"/>
    </ligand>
</feature>
<dbReference type="PANTHER" id="PTHR12128:SF66">
    <property type="entry name" value="4-HYDROXY-2-OXOGLUTARATE ALDOLASE, MITOCHONDRIAL"/>
    <property type="match status" value="1"/>
</dbReference>
<dbReference type="Gene3D" id="3.20.20.70">
    <property type="entry name" value="Aldolase class I"/>
    <property type="match status" value="1"/>
</dbReference>
<dbReference type="Proteomes" id="UP001254848">
    <property type="component" value="Unassembled WGS sequence"/>
</dbReference>
<dbReference type="InterPro" id="IPR013785">
    <property type="entry name" value="Aldolase_TIM"/>
</dbReference>
<evidence type="ECO:0000256" key="13">
    <source>
        <dbReference type="PIRNR" id="PIRNR001365"/>
    </source>
</evidence>
<comment type="caution">
    <text evidence="12">Was originally thought to be a dihydrodipicolinate synthase (DHDPS), catalyzing the condensation of (S)-aspartate-beta-semialdehyde [(S)-ASA] and pyruvate to dihydrodipicolinate (DHDP). However, it was shown in E.coli that the product of the enzymatic reaction is not dihydrodipicolinate but in fact (4S)-4-hydroxy-2,3,4,5-tetrahydro-(2S)-dipicolinic acid (HTPA), and that the consecutive dehydration reaction leading to DHDP is not spontaneous but catalyzed by DapB.</text>
</comment>
<feature type="site" description="Part of a proton relay during catalysis" evidence="12">
    <location>
        <position position="46"/>
    </location>
</feature>
<evidence type="ECO:0000256" key="1">
    <source>
        <dbReference type="ARBA" id="ARBA00003294"/>
    </source>
</evidence>
<keyword evidence="15" id="KW-1185">Reference proteome</keyword>
<comment type="function">
    <text evidence="1 12">Catalyzes the condensation of (S)-aspartate-beta-semialdehyde [(S)-ASA] and pyruvate to 4-hydroxy-tetrahydrodipicolinate (HTPA).</text>
</comment>
<evidence type="ECO:0000256" key="11">
    <source>
        <dbReference type="ARBA" id="ARBA00047836"/>
    </source>
</evidence>
<evidence type="ECO:0000256" key="7">
    <source>
        <dbReference type="ARBA" id="ARBA00022915"/>
    </source>
</evidence>
<organism evidence="14 15">
    <name type="scientific">Anaeroselena agilis</name>
    <dbReference type="NCBI Taxonomy" id="3063788"/>
    <lineage>
        <taxon>Bacteria</taxon>
        <taxon>Bacillati</taxon>
        <taxon>Bacillota</taxon>
        <taxon>Negativicutes</taxon>
        <taxon>Acetonemataceae</taxon>
        <taxon>Anaeroselena</taxon>
    </lineage>
</organism>
<evidence type="ECO:0000256" key="2">
    <source>
        <dbReference type="ARBA" id="ARBA00005120"/>
    </source>
</evidence>
<evidence type="ECO:0000256" key="10">
    <source>
        <dbReference type="ARBA" id="ARBA00023270"/>
    </source>
</evidence>
<evidence type="ECO:0000256" key="4">
    <source>
        <dbReference type="ARBA" id="ARBA00012086"/>
    </source>
</evidence>
<dbReference type="InterPro" id="IPR020625">
    <property type="entry name" value="Schiff_base-form_aldolases_AS"/>
</dbReference>
<feature type="site" description="Part of a proton relay during catalysis" evidence="12">
    <location>
        <position position="109"/>
    </location>
</feature>
<dbReference type="CDD" id="cd00950">
    <property type="entry name" value="DHDPS"/>
    <property type="match status" value="1"/>
</dbReference>
<dbReference type="RefSeq" id="WP_413780941.1">
    <property type="nucleotide sequence ID" value="NZ_JAUOZS010000001.1"/>
</dbReference>
<keyword evidence="10 12" id="KW-0704">Schiff base</keyword>
<evidence type="ECO:0000256" key="12">
    <source>
        <dbReference type="HAMAP-Rule" id="MF_00418"/>
    </source>
</evidence>
<dbReference type="EC" id="4.3.3.7" evidence="4 12"/>
<evidence type="ECO:0000256" key="8">
    <source>
        <dbReference type="ARBA" id="ARBA00023154"/>
    </source>
</evidence>
<feature type="active site" description="Proton donor/acceptor" evidence="12">
    <location>
        <position position="136"/>
    </location>
</feature>
<comment type="similarity">
    <text evidence="3 12 13">Belongs to the DapA family.</text>
</comment>
<dbReference type="InterPro" id="IPR020624">
    <property type="entry name" value="Schiff_base-form_aldolases_CS"/>
</dbReference>
<protein>
    <recommendedName>
        <fullName evidence="4 12">4-hydroxy-tetrahydrodipicolinate synthase</fullName>
        <shortName evidence="12">HTPA synthase</shortName>
        <ecNumber evidence="4 12">4.3.3.7</ecNumber>
    </recommendedName>
</protein>
<keyword evidence="8 12" id="KW-0457">Lysine biosynthesis</keyword>
<evidence type="ECO:0000256" key="6">
    <source>
        <dbReference type="ARBA" id="ARBA00022605"/>
    </source>
</evidence>